<evidence type="ECO:0000313" key="1">
    <source>
        <dbReference type="EMBL" id="GAY53561.1"/>
    </source>
</evidence>
<accession>A0A2H5PMI7</accession>
<organism evidence="1 2">
    <name type="scientific">Citrus unshiu</name>
    <name type="common">Satsuma mandarin</name>
    <name type="synonym">Citrus nobilis var. unshiu</name>
    <dbReference type="NCBI Taxonomy" id="55188"/>
    <lineage>
        <taxon>Eukaryota</taxon>
        <taxon>Viridiplantae</taxon>
        <taxon>Streptophyta</taxon>
        <taxon>Embryophyta</taxon>
        <taxon>Tracheophyta</taxon>
        <taxon>Spermatophyta</taxon>
        <taxon>Magnoliopsida</taxon>
        <taxon>eudicotyledons</taxon>
        <taxon>Gunneridae</taxon>
        <taxon>Pentapetalae</taxon>
        <taxon>rosids</taxon>
        <taxon>malvids</taxon>
        <taxon>Sapindales</taxon>
        <taxon>Rutaceae</taxon>
        <taxon>Aurantioideae</taxon>
        <taxon>Citrus</taxon>
    </lineage>
</organism>
<keyword evidence="2" id="KW-1185">Reference proteome</keyword>
<sequence length="157" mass="17400">MEKEKFRRRVEGDVVLFVRELGVLLIGCGSLVDLVSSSSSCVVMDDDFEFPTTCNMEEGMDMDMDIPEDDDPVSPILRWVRRRRSARMGSRRSSSRKVKGGRLPLLAMKLKFRQFIILGLCLMEPSLTLAEIAKHLSSSSLANSLPALFTSASGGKA</sequence>
<dbReference type="Proteomes" id="UP000236630">
    <property type="component" value="Unassembled WGS sequence"/>
</dbReference>
<name>A0A2H5PMI7_CITUN</name>
<reference evidence="1 2" key="1">
    <citation type="journal article" date="2017" name="Front. Genet.">
        <title>Draft sequencing of the heterozygous diploid genome of Satsuma (Citrus unshiu Marc.) using a hybrid assembly approach.</title>
        <authorList>
            <person name="Shimizu T."/>
            <person name="Tanizawa Y."/>
            <person name="Mochizuki T."/>
            <person name="Nagasaki H."/>
            <person name="Yoshioka T."/>
            <person name="Toyoda A."/>
            <person name="Fujiyama A."/>
            <person name="Kaminuma E."/>
            <person name="Nakamura Y."/>
        </authorList>
    </citation>
    <scope>NUCLEOTIDE SEQUENCE [LARGE SCALE GENOMIC DNA]</scope>
    <source>
        <strain evidence="2">cv. Miyagawa wase</strain>
    </source>
</reference>
<dbReference type="EMBL" id="BDQV01000094">
    <property type="protein sequence ID" value="GAY53561.1"/>
    <property type="molecule type" value="Genomic_DNA"/>
</dbReference>
<dbReference type="AlphaFoldDB" id="A0A2H5PMI7"/>
<gene>
    <name evidence="1" type="ORF">CUMW_150010</name>
</gene>
<evidence type="ECO:0000313" key="2">
    <source>
        <dbReference type="Proteomes" id="UP000236630"/>
    </source>
</evidence>
<comment type="caution">
    <text evidence="1">The sequence shown here is derived from an EMBL/GenBank/DDBJ whole genome shotgun (WGS) entry which is preliminary data.</text>
</comment>
<protein>
    <submittedName>
        <fullName evidence="1">Uncharacterized protein</fullName>
    </submittedName>
</protein>
<proteinExistence type="predicted"/>